<dbReference type="Proteomes" id="UP000198822">
    <property type="component" value="Chromosome I"/>
</dbReference>
<dbReference type="PANTHER" id="PTHR39441:SF1">
    <property type="entry name" value="DUF2252 DOMAIN-CONTAINING PROTEIN"/>
    <property type="match status" value="1"/>
</dbReference>
<accession>A0A1G8D4H1</accession>
<organism evidence="1 2">
    <name type="scientific">Agrococcus jejuensis</name>
    <dbReference type="NCBI Taxonomy" id="399736"/>
    <lineage>
        <taxon>Bacteria</taxon>
        <taxon>Bacillati</taxon>
        <taxon>Actinomycetota</taxon>
        <taxon>Actinomycetes</taxon>
        <taxon>Micrococcales</taxon>
        <taxon>Microbacteriaceae</taxon>
        <taxon>Agrococcus</taxon>
    </lineage>
</organism>
<dbReference type="InterPro" id="IPR018721">
    <property type="entry name" value="DUF2252"/>
</dbReference>
<reference evidence="2" key="1">
    <citation type="submission" date="2016-10" db="EMBL/GenBank/DDBJ databases">
        <authorList>
            <person name="Varghese N."/>
            <person name="Submissions S."/>
        </authorList>
    </citation>
    <scope>NUCLEOTIDE SEQUENCE [LARGE SCALE GENOMIC DNA]</scope>
    <source>
        <strain evidence="2">DSM 22002</strain>
    </source>
</reference>
<keyword evidence="2" id="KW-1185">Reference proteome</keyword>
<evidence type="ECO:0000313" key="2">
    <source>
        <dbReference type="Proteomes" id="UP000198822"/>
    </source>
</evidence>
<sequence length="462" mass="50469">MPSTVADLRAQGRAARDALARSEHAALPLAADRDPERVLVDQHATRLQDLVAVRVGRMLQSPFALFRGSAAQMAADLAHGPSTTQHVVACGDAHLSNFGLSASPERALLFDLDDFDEGGVAPWEWDVKRLAASVHVAGRDAGLTEEQSREAVLRTTTGYRDALAEMAELTALERYFLRVDAEAVEALVDDKASRRLTREVARKARRRTADRVLERITTRDADGALRILDEPPITRHMDHATLDELDVLFADYRATLREDARLLLSQFTLVDVVLRVVGVGSVGTRCYVLLLVGPGGEPLFLQAKEAGRSVLVSHGGMADADTAYPQAGVRSEGHRVVCAQRVLQAQSDPFLGWIEGWAGDLPGRPRVDYYWRQFRDMKGSVELDDLSPSQLGQYGALCARMLARAHAQSPQAHAASAYLGRSDRMPEALADWARSYADVTEADHATLETAVAAGRLPVERDV</sequence>
<dbReference type="Pfam" id="PF10009">
    <property type="entry name" value="DUF2252"/>
    <property type="match status" value="1"/>
</dbReference>
<dbReference type="PANTHER" id="PTHR39441">
    <property type="entry name" value="DUF2252 DOMAIN-CONTAINING PROTEIN"/>
    <property type="match status" value="1"/>
</dbReference>
<evidence type="ECO:0000313" key="1">
    <source>
        <dbReference type="EMBL" id="SDH52100.1"/>
    </source>
</evidence>
<dbReference type="OrthoDB" id="1491115at2"/>
<dbReference type="EMBL" id="LT629695">
    <property type="protein sequence ID" value="SDH52100.1"/>
    <property type="molecule type" value="Genomic_DNA"/>
</dbReference>
<gene>
    <name evidence="1" type="ORF">SAMN04489720_1499</name>
</gene>
<dbReference type="RefSeq" id="WP_092503826.1">
    <property type="nucleotide sequence ID" value="NZ_LT629695.1"/>
</dbReference>
<name>A0A1G8D4H1_9MICO</name>
<protein>
    <submittedName>
        <fullName evidence="1">Uncharacterized conserved protein, DUF2252 family</fullName>
    </submittedName>
</protein>
<proteinExistence type="predicted"/>
<dbReference type="AlphaFoldDB" id="A0A1G8D4H1"/>